<dbReference type="Pfam" id="PF01864">
    <property type="entry name" value="CarS-like"/>
    <property type="match status" value="1"/>
</dbReference>
<protein>
    <recommendedName>
        <fullName evidence="4">CDP-2,3-bis-(O-geranylgeranyl)-sn-glycerol synthase</fullName>
    </recommendedName>
</protein>
<dbReference type="InterPro" id="IPR032690">
    <property type="entry name" value="CarS"/>
</dbReference>
<keyword evidence="1" id="KW-0472">Membrane</keyword>
<dbReference type="PANTHER" id="PTHR39650:SF1">
    <property type="entry name" value="CDP-ARCHAEOL SYNTHASE"/>
    <property type="match status" value="1"/>
</dbReference>
<keyword evidence="1" id="KW-1133">Transmembrane helix</keyword>
<evidence type="ECO:0000313" key="3">
    <source>
        <dbReference type="Proteomes" id="UP000230903"/>
    </source>
</evidence>
<proteinExistence type="predicted"/>
<organism evidence="2 3">
    <name type="scientific">Candidatus Harrisonbacteria bacterium CG10_big_fil_rev_8_21_14_0_10_45_28</name>
    <dbReference type="NCBI Taxonomy" id="1974586"/>
    <lineage>
        <taxon>Bacteria</taxon>
        <taxon>Candidatus Harrisoniibacteriota</taxon>
    </lineage>
</organism>
<evidence type="ECO:0008006" key="4">
    <source>
        <dbReference type="Google" id="ProtNLM"/>
    </source>
</evidence>
<name>A0A2H0UMI4_9BACT</name>
<evidence type="ECO:0000313" key="2">
    <source>
        <dbReference type="EMBL" id="PIR87629.1"/>
    </source>
</evidence>
<dbReference type="Proteomes" id="UP000230903">
    <property type="component" value="Unassembled WGS sequence"/>
</dbReference>
<sequence>MSLLNALYLLLPAAVANMAPVIFARIPFLAAPVDFNFMIGARRLFGANKTWRGLASGILAGAITAVIQNQFFNIDFFANPAIFGALLGLSALLGDLLSSAIKRRLNIAPGQAFYIIDQINWVVPALIVLRGVGHPITLTISLLTILIFGLLHVVINQVAFRLNVRSNPW</sequence>
<feature type="transmembrane region" description="Helical" evidence="1">
    <location>
        <begin position="135"/>
        <end position="155"/>
    </location>
</feature>
<reference evidence="3" key="1">
    <citation type="submission" date="2017-09" db="EMBL/GenBank/DDBJ databases">
        <title>Depth-based differentiation of microbial function through sediment-hosted aquifers and enrichment of novel symbionts in the deep terrestrial subsurface.</title>
        <authorList>
            <person name="Probst A.J."/>
            <person name="Ladd B."/>
            <person name="Jarett J.K."/>
            <person name="Geller-Mcgrath D.E."/>
            <person name="Sieber C.M.K."/>
            <person name="Emerson J.B."/>
            <person name="Anantharaman K."/>
            <person name="Thomas B.C."/>
            <person name="Malmstrom R."/>
            <person name="Stieglmeier M."/>
            <person name="Klingl A."/>
            <person name="Woyke T."/>
            <person name="Ryan C.M."/>
            <person name="Banfield J.F."/>
        </authorList>
    </citation>
    <scope>NUCLEOTIDE SEQUENCE [LARGE SCALE GENOMIC DNA]</scope>
</reference>
<feature type="transmembrane region" description="Helical" evidence="1">
    <location>
        <begin position="112"/>
        <end position="129"/>
    </location>
</feature>
<comment type="caution">
    <text evidence="2">The sequence shown here is derived from an EMBL/GenBank/DDBJ whole genome shotgun (WGS) entry which is preliminary data.</text>
</comment>
<dbReference type="EMBL" id="PFBC01000055">
    <property type="protein sequence ID" value="PIR87629.1"/>
    <property type="molecule type" value="Genomic_DNA"/>
</dbReference>
<dbReference type="PANTHER" id="PTHR39650">
    <property type="entry name" value="CDP-ARCHAEOL SYNTHASE"/>
    <property type="match status" value="1"/>
</dbReference>
<dbReference type="AlphaFoldDB" id="A0A2H0UMI4"/>
<accession>A0A2H0UMI4</accession>
<feature type="transmembrane region" description="Helical" evidence="1">
    <location>
        <begin position="77"/>
        <end position="100"/>
    </location>
</feature>
<keyword evidence="1" id="KW-0812">Transmembrane</keyword>
<gene>
    <name evidence="2" type="ORF">COU10_03610</name>
</gene>
<evidence type="ECO:0000256" key="1">
    <source>
        <dbReference type="SAM" id="Phobius"/>
    </source>
</evidence>
<feature type="transmembrane region" description="Helical" evidence="1">
    <location>
        <begin position="6"/>
        <end position="30"/>
    </location>
</feature>